<evidence type="ECO:0000313" key="1">
    <source>
        <dbReference type="EMBL" id="SMX50920.1"/>
    </source>
</evidence>
<dbReference type="Proteomes" id="UP000207598">
    <property type="component" value="Unassembled WGS sequence"/>
</dbReference>
<reference evidence="1 2" key="1">
    <citation type="submission" date="2017-05" db="EMBL/GenBank/DDBJ databases">
        <authorList>
            <person name="Song R."/>
            <person name="Chenine A.L."/>
            <person name="Ruprecht R.M."/>
        </authorList>
    </citation>
    <scope>NUCLEOTIDE SEQUENCE [LARGE SCALE GENOMIC DNA]</scope>
    <source>
        <strain evidence="1 2">CECT 8898</strain>
    </source>
</reference>
<organism evidence="1 2">
    <name type="scientific">Maliponia aquimaris</name>
    <dbReference type="NCBI Taxonomy" id="1673631"/>
    <lineage>
        <taxon>Bacteria</taxon>
        <taxon>Pseudomonadati</taxon>
        <taxon>Pseudomonadota</taxon>
        <taxon>Alphaproteobacteria</taxon>
        <taxon>Rhodobacterales</taxon>
        <taxon>Paracoccaceae</taxon>
        <taxon>Maliponia</taxon>
    </lineage>
</organism>
<evidence type="ECO:0000313" key="2">
    <source>
        <dbReference type="Proteomes" id="UP000207598"/>
    </source>
</evidence>
<gene>
    <name evidence="1" type="ORF">MAA8898_05127</name>
</gene>
<dbReference type="AlphaFoldDB" id="A0A238L7V7"/>
<keyword evidence="2" id="KW-1185">Reference proteome</keyword>
<protein>
    <submittedName>
        <fullName evidence="1">Uncharacterized protein</fullName>
    </submittedName>
</protein>
<accession>A0A238L7V7</accession>
<name>A0A238L7V7_9RHOB</name>
<dbReference type="OrthoDB" id="7877251at2"/>
<dbReference type="RefSeq" id="WP_094023819.1">
    <property type="nucleotide sequence ID" value="NZ_FXYF01000036.1"/>
</dbReference>
<proteinExistence type="predicted"/>
<sequence length="144" mass="15736">MSDAQLSDHEWRLKMAREGKAIYVPGKTEEEVKARLDGETRKSLRLHLNVSLRELEGAKIAANNAATNYGAAAHAFELLAYCIGQGAIASDDEALGSTLFLLGQAMRRLDETEGSNLAQLGLMLGRAEANDFDFIPRNDKETAK</sequence>
<dbReference type="EMBL" id="FXYF01000036">
    <property type="protein sequence ID" value="SMX50920.1"/>
    <property type="molecule type" value="Genomic_DNA"/>
</dbReference>